<dbReference type="Gene3D" id="3.50.50.60">
    <property type="entry name" value="FAD/NAD(P)-binding domain"/>
    <property type="match status" value="1"/>
</dbReference>
<keyword evidence="9" id="KW-1185">Reference proteome</keyword>
<dbReference type="SUPFAM" id="SSF52058">
    <property type="entry name" value="L domain-like"/>
    <property type="match status" value="1"/>
</dbReference>
<evidence type="ECO:0000256" key="3">
    <source>
        <dbReference type="ARBA" id="ARBA00022737"/>
    </source>
</evidence>
<comment type="subcellular location">
    <subcellularLocation>
        <location evidence="1">Nucleus</location>
    </subcellularLocation>
</comment>
<dbReference type="SMART" id="SM00365">
    <property type="entry name" value="LRR_SD22"/>
    <property type="match status" value="10"/>
</dbReference>
<accession>A0ABR0ELK4</accession>
<reference evidence="8 9" key="1">
    <citation type="journal article" date="2023" name="G3 (Bethesda)">
        <title>A chromosome-level genome assembly of Zasmidium syzygii isolated from banana leaves.</title>
        <authorList>
            <person name="van Westerhoven A.C."/>
            <person name="Mehrabi R."/>
            <person name="Talebi R."/>
            <person name="Steentjes M.B.F."/>
            <person name="Corcolon B."/>
            <person name="Chong P.A."/>
            <person name="Kema G.H.J."/>
            <person name="Seidl M.F."/>
        </authorList>
    </citation>
    <scope>NUCLEOTIDE SEQUENCE [LARGE SCALE GENOMIC DNA]</scope>
    <source>
        <strain evidence="8 9">P124</strain>
    </source>
</reference>
<keyword evidence="2" id="KW-0433">Leucine-rich repeat</keyword>
<evidence type="ECO:0000256" key="1">
    <source>
        <dbReference type="ARBA" id="ARBA00004123"/>
    </source>
</evidence>
<comment type="caution">
    <text evidence="8">The sequence shown here is derived from an EMBL/GenBank/DDBJ whole genome shotgun (WGS) entry which is preliminary data.</text>
</comment>
<feature type="compositionally biased region" description="Acidic residues" evidence="6">
    <location>
        <begin position="45"/>
        <end position="58"/>
    </location>
</feature>
<dbReference type="PANTHER" id="PTHR45973:SF23">
    <property type="entry name" value="PROTEIN PHOSPHATASE 1 REGULATORY SUBUNIT 7"/>
    <property type="match status" value="1"/>
</dbReference>
<evidence type="ECO:0000313" key="8">
    <source>
        <dbReference type="EMBL" id="KAK4502362.1"/>
    </source>
</evidence>
<organism evidence="8 9">
    <name type="scientific">Zasmidium cellare</name>
    <name type="common">Wine cellar mold</name>
    <name type="synonym">Racodium cellare</name>
    <dbReference type="NCBI Taxonomy" id="395010"/>
    <lineage>
        <taxon>Eukaryota</taxon>
        <taxon>Fungi</taxon>
        <taxon>Dikarya</taxon>
        <taxon>Ascomycota</taxon>
        <taxon>Pezizomycotina</taxon>
        <taxon>Dothideomycetes</taxon>
        <taxon>Dothideomycetidae</taxon>
        <taxon>Mycosphaerellales</taxon>
        <taxon>Mycosphaerellaceae</taxon>
        <taxon>Zasmidium</taxon>
    </lineage>
</organism>
<feature type="region of interest" description="Disordered" evidence="6">
    <location>
        <begin position="1"/>
        <end position="58"/>
    </location>
</feature>
<dbReference type="Proteomes" id="UP001305779">
    <property type="component" value="Unassembled WGS sequence"/>
</dbReference>
<evidence type="ECO:0000259" key="7">
    <source>
        <dbReference type="Pfam" id="PF01593"/>
    </source>
</evidence>
<dbReference type="PANTHER" id="PTHR45973">
    <property type="entry name" value="PROTEIN PHOSPHATASE 1 REGULATORY SUBUNIT SDS22-RELATED"/>
    <property type="match status" value="1"/>
</dbReference>
<protein>
    <recommendedName>
        <fullName evidence="7">Amine oxidase domain-containing protein</fullName>
    </recommendedName>
</protein>
<dbReference type="Gene3D" id="3.80.10.10">
    <property type="entry name" value="Ribonuclease Inhibitor"/>
    <property type="match status" value="2"/>
</dbReference>
<dbReference type="InterPro" id="IPR002937">
    <property type="entry name" value="Amino_oxidase"/>
</dbReference>
<evidence type="ECO:0000313" key="9">
    <source>
        <dbReference type="Proteomes" id="UP001305779"/>
    </source>
</evidence>
<dbReference type="InterPro" id="IPR025875">
    <property type="entry name" value="Leu-rich_rpt_4"/>
</dbReference>
<dbReference type="EMBL" id="JAXOVC010000004">
    <property type="protein sequence ID" value="KAK4502362.1"/>
    <property type="molecule type" value="Genomic_DNA"/>
</dbReference>
<feature type="domain" description="Amine oxidase" evidence="7">
    <location>
        <begin position="741"/>
        <end position="995"/>
    </location>
</feature>
<dbReference type="Gene3D" id="3.90.660.10">
    <property type="match status" value="1"/>
</dbReference>
<evidence type="ECO:0000256" key="5">
    <source>
        <dbReference type="ARBA" id="ARBA00023460"/>
    </source>
</evidence>
<evidence type="ECO:0000256" key="2">
    <source>
        <dbReference type="ARBA" id="ARBA00022614"/>
    </source>
</evidence>
<dbReference type="SMART" id="SM00369">
    <property type="entry name" value="LRR_TYP"/>
    <property type="match status" value="4"/>
</dbReference>
<gene>
    <name evidence="8" type="ORF">PRZ48_005787</name>
</gene>
<keyword evidence="4" id="KW-0539">Nucleus</keyword>
<dbReference type="InterPro" id="IPR032675">
    <property type="entry name" value="LRR_dom_sf"/>
</dbReference>
<feature type="domain" description="Amine oxidase" evidence="7">
    <location>
        <begin position="520"/>
        <end position="575"/>
    </location>
</feature>
<dbReference type="SUPFAM" id="SSF51905">
    <property type="entry name" value="FAD/NAD(P)-binding domain"/>
    <property type="match status" value="1"/>
</dbReference>
<dbReference type="PROSITE" id="PS51450">
    <property type="entry name" value="LRR"/>
    <property type="match status" value="8"/>
</dbReference>
<feature type="compositionally biased region" description="Polar residues" evidence="6">
    <location>
        <begin position="1"/>
        <end position="21"/>
    </location>
</feature>
<dbReference type="InterPro" id="IPR036188">
    <property type="entry name" value="FAD/NAD-bd_sf"/>
</dbReference>
<evidence type="ECO:0000256" key="4">
    <source>
        <dbReference type="ARBA" id="ARBA00023242"/>
    </source>
</evidence>
<dbReference type="Gene3D" id="1.20.1440.240">
    <property type="match status" value="1"/>
</dbReference>
<dbReference type="InterPro" id="IPR050576">
    <property type="entry name" value="Cilia_flagella_integrity"/>
</dbReference>
<dbReference type="InterPro" id="IPR003591">
    <property type="entry name" value="Leu-rich_rpt_typical-subtyp"/>
</dbReference>
<comment type="similarity">
    <text evidence="5">Belongs to the SDS22 family.</text>
</comment>
<dbReference type="Pfam" id="PF01593">
    <property type="entry name" value="Amino_oxidase"/>
    <property type="match status" value="2"/>
</dbReference>
<sequence>MTEPNGTGHINGTSSTPTSKSGWDGKLRVNKTATLANPEALSDPEYSDEDAPPPDQIEADEDLLEGEDPDTEEVELLHSKITSIPALHLERFKRLKRICLRQNQIQRIELPDTCTFTLEELELYDNLLKHIDGLEEFTELRTLDLSYNKLKHIKRISTLKKLDHLFFVQNRISKIEGLEELTELTYLELGANRIREIEGIETLVKLEHLWLGQNKITELKGLHTLSNLRTLSIQANRLTSLDGIESIPQITELYVSDNKITSLEPLKNNTKLEILDFQTNPISSLAGLEDLKDLENLWASNCEVDSFQEIERALKDKEKLEEVYFEGNPVQRQGPVLYRNKVRLALPQITKIDAANAIPRASTIAFQDGLVAEAGGMHNVHITYNAPLDGELSLHYGDCQVASQEDCHHMLGRTHVGKHPLAKRHEAHEDRRPGKFVWLPPVDIVSGGCLHAFSGDVLVGRSAPVVVAERKRKRWEAAADIMDAEGPWFDGVEYLKEKEPDEAFVAAAKSKTIGIVGGGMSGLMTSHLLDSVGFHDWKIIEASSRIGGRVHTAYLNGTRPDEYQYQEMGPMRFPVSITYDDPAETIQIQDHRMVFQLGDVLNKQNGNDSEYQVNFIKWIQSAANDPASTSARRPDGTVPGTAEVASNPAYATNANLTYSNATAVALAEAAYEDWTDMDHDKVRSIATNVYKAHKWAVDNGYFHFSEAGYLKYALKMSNNITDEVDSTLDNSPSWDYDTGYFAASEWLTVDKGLTSLPKAFGPQVLNRTIFQTAVQGMTWDNSTQKMTLQYRNKNLFDIEPETMDFDYVVVAVPFSKVRLWRLPEYTNLLSRAIQRLNYDQSCKVALHYKTRFWEHLEHPIIGGCGSTNIPQIGSVCYPSYKINSTGPGVILGSYVSTTGARSVGSMTEEEHVAYVQRAMIEIHGPIAEEQFTGSYDRHCWEFDQYQAGAWCGPLVGQQELYLPAYFHTEKHTVFVGEHTSYTHAWIWSALESAVRGTSQLLLDMGLVDEAKEIVEFWMARWISM</sequence>
<keyword evidence="3" id="KW-0677">Repeat</keyword>
<dbReference type="InterPro" id="IPR001611">
    <property type="entry name" value="Leu-rich_rpt"/>
</dbReference>
<evidence type="ECO:0000256" key="6">
    <source>
        <dbReference type="SAM" id="MobiDB-lite"/>
    </source>
</evidence>
<dbReference type="SUPFAM" id="SSF54373">
    <property type="entry name" value="FAD-linked reductases, C-terminal domain"/>
    <property type="match status" value="1"/>
</dbReference>
<proteinExistence type="inferred from homology"/>
<dbReference type="Pfam" id="PF12799">
    <property type="entry name" value="LRR_4"/>
    <property type="match status" value="2"/>
</dbReference>
<name>A0ABR0ELK4_ZASCE</name>